<dbReference type="InterPro" id="IPR045517">
    <property type="entry name" value="Glyoxalase_8"/>
</dbReference>
<evidence type="ECO:0000259" key="1">
    <source>
        <dbReference type="Pfam" id="PF20066"/>
    </source>
</evidence>
<dbReference type="Pfam" id="PF20066">
    <property type="entry name" value="Glyoxalase_8"/>
    <property type="match status" value="1"/>
</dbReference>
<accession>A0A160U3J0</accession>
<name>A0A160U3J0_9ZZZZ</name>
<feature type="domain" description="Glyoxalase-related protein" evidence="1">
    <location>
        <begin position="2"/>
        <end position="142"/>
    </location>
</feature>
<dbReference type="AlphaFoldDB" id="A0A160U3J0"/>
<dbReference type="EMBL" id="CZQD01000042">
    <property type="protein sequence ID" value="CUS57474.1"/>
    <property type="molecule type" value="Genomic_DNA"/>
</dbReference>
<sequence length="149" mass="16184">MSISITTREQAKARARDIRTEQANAGTSISHARALELVATELGYRDWNTASACLSNKPEAPCQLGDRISGRYLKQSFEGRVHAIRELAGGMGYEVTLHFDTPVDVVEFESFSGFRQRVTAMVSGDGVSWAKTSDGVPHLVIEAVSNGIV</sequence>
<protein>
    <recommendedName>
        <fullName evidence="1">Glyoxalase-related protein domain-containing protein</fullName>
    </recommendedName>
</protein>
<gene>
    <name evidence="2" type="ORF">MGWOODY_Hyp583</name>
</gene>
<reference evidence="2" key="1">
    <citation type="submission" date="2015-10" db="EMBL/GenBank/DDBJ databases">
        <authorList>
            <person name="Gilbert D.G."/>
        </authorList>
    </citation>
    <scope>NUCLEOTIDE SEQUENCE</scope>
</reference>
<proteinExistence type="predicted"/>
<evidence type="ECO:0000313" key="2">
    <source>
        <dbReference type="EMBL" id="CUS57474.1"/>
    </source>
</evidence>
<organism evidence="2">
    <name type="scientific">hydrothermal vent metagenome</name>
    <dbReference type="NCBI Taxonomy" id="652676"/>
    <lineage>
        <taxon>unclassified sequences</taxon>
        <taxon>metagenomes</taxon>
        <taxon>ecological metagenomes</taxon>
    </lineage>
</organism>